<accession>D5WQH0</accession>
<dbReference type="MEROPS" id="S09.B04"/>
<dbReference type="Gene3D" id="3.40.50.1820">
    <property type="entry name" value="alpha/beta hydrolase"/>
    <property type="match status" value="1"/>
</dbReference>
<dbReference type="InterPro" id="IPR029058">
    <property type="entry name" value="AB_hydrolase_fold"/>
</dbReference>
<dbReference type="InterPro" id="IPR001375">
    <property type="entry name" value="Peptidase_S9_cat"/>
</dbReference>
<name>D5WQH0_KYRT2</name>
<keyword evidence="3" id="KW-1185">Reference proteome</keyword>
<dbReference type="Pfam" id="PF00326">
    <property type="entry name" value="Peptidase_S9"/>
    <property type="match status" value="1"/>
</dbReference>
<feature type="domain" description="Peptidase S9 prolyl oligopeptidase catalytic" evidence="1">
    <location>
        <begin position="22"/>
        <end position="217"/>
    </location>
</feature>
<dbReference type="KEGG" id="bts:Btus_1880"/>
<evidence type="ECO:0000259" key="1">
    <source>
        <dbReference type="Pfam" id="PF00326"/>
    </source>
</evidence>
<dbReference type="PANTHER" id="PTHR43358:SF4">
    <property type="entry name" value="ALPHA_BETA HYDROLASE FOLD-1 DOMAIN-CONTAINING PROTEIN"/>
    <property type="match status" value="1"/>
</dbReference>
<dbReference type="SUPFAM" id="SSF53474">
    <property type="entry name" value="alpha/beta-Hydrolases"/>
    <property type="match status" value="1"/>
</dbReference>
<dbReference type="AlphaFoldDB" id="D5WQH0"/>
<proteinExistence type="predicted"/>
<gene>
    <name evidence="2" type="ordered locus">Btus_1880</name>
</gene>
<sequence>MRWRARDNRSVEEPVLPLVKALHEQGVASLLFDFRNSGESEKDITSIGQFEKGDLLSAIDYAKSLGYKQIGLIGFSMGAATALMAAPEVNHLRFLVADSPFADLESYLRDHLSIWSGLPNFPFTPLIMGEIPLVTGVDPSNVKPIEAIKQVRDLPVLLIHAVNDDKIPSVNSVRLKETSGSAKTELWMTPGDRHLGSYLQDPHEYVKKVTDFAVSHF</sequence>
<evidence type="ECO:0000313" key="3">
    <source>
        <dbReference type="Proteomes" id="UP000002368"/>
    </source>
</evidence>
<dbReference type="EMBL" id="CP002017">
    <property type="protein sequence ID" value="ADG06579.1"/>
    <property type="molecule type" value="Genomic_DNA"/>
</dbReference>
<dbReference type="Proteomes" id="UP000002368">
    <property type="component" value="Chromosome"/>
</dbReference>
<dbReference type="GO" id="GO:0008236">
    <property type="term" value="F:serine-type peptidase activity"/>
    <property type="evidence" value="ECO:0007669"/>
    <property type="project" value="InterPro"/>
</dbReference>
<protein>
    <recommendedName>
        <fullName evidence="1">Peptidase S9 prolyl oligopeptidase catalytic domain-containing protein</fullName>
    </recommendedName>
</protein>
<reference evidence="2 3" key="1">
    <citation type="journal article" date="2011" name="Stand. Genomic Sci.">
        <title>Complete genome sequence of the thermophilic, hydrogen-oxidizing Bacillus tusciae type strain (T2) and reclassification in the new genus, Kyrpidia gen. nov. as Kyrpidia tusciae comb. nov. and emendation of the family Alicyclobacillaceae da Costa and Rainey, 2010.</title>
        <authorList>
            <person name="Klenk H.P."/>
            <person name="Lapidus A."/>
            <person name="Chertkov O."/>
            <person name="Copeland A."/>
            <person name="Del Rio T.G."/>
            <person name="Nolan M."/>
            <person name="Lucas S."/>
            <person name="Chen F."/>
            <person name="Tice H."/>
            <person name="Cheng J.F."/>
            <person name="Han C."/>
            <person name="Bruce D."/>
            <person name="Goodwin L."/>
            <person name="Pitluck S."/>
            <person name="Pati A."/>
            <person name="Ivanova N."/>
            <person name="Mavromatis K."/>
            <person name="Daum C."/>
            <person name="Chen A."/>
            <person name="Palaniappan K."/>
            <person name="Chang Y.J."/>
            <person name="Land M."/>
            <person name="Hauser L."/>
            <person name="Jeffries C.D."/>
            <person name="Detter J.C."/>
            <person name="Rohde M."/>
            <person name="Abt B."/>
            <person name="Pukall R."/>
            <person name="Goker M."/>
            <person name="Bristow J."/>
            <person name="Markowitz V."/>
            <person name="Hugenholtz P."/>
            <person name="Eisen J.A."/>
        </authorList>
    </citation>
    <scope>NUCLEOTIDE SEQUENCE [LARGE SCALE GENOMIC DNA]</scope>
    <source>
        <strain evidence="2 3">DSM 2912</strain>
    </source>
</reference>
<dbReference type="GO" id="GO:0006508">
    <property type="term" value="P:proteolysis"/>
    <property type="evidence" value="ECO:0007669"/>
    <property type="project" value="InterPro"/>
</dbReference>
<dbReference type="InterPro" id="IPR052920">
    <property type="entry name" value="DNA-binding_regulatory"/>
</dbReference>
<dbReference type="PANTHER" id="PTHR43358">
    <property type="entry name" value="ALPHA/BETA-HYDROLASE"/>
    <property type="match status" value="1"/>
</dbReference>
<dbReference type="HOGENOM" id="CLU_1270943_0_0_9"/>
<organism evidence="2 3">
    <name type="scientific">Kyrpidia tusciae (strain DSM 2912 / NBRC 15312 / T2)</name>
    <name type="common">Bacillus tusciae</name>
    <dbReference type="NCBI Taxonomy" id="562970"/>
    <lineage>
        <taxon>Bacteria</taxon>
        <taxon>Bacillati</taxon>
        <taxon>Bacillota</taxon>
        <taxon>Bacilli</taxon>
        <taxon>Bacillales</taxon>
        <taxon>Alicyclobacillaceae</taxon>
        <taxon>Kyrpidia</taxon>
    </lineage>
</organism>
<evidence type="ECO:0000313" key="2">
    <source>
        <dbReference type="EMBL" id="ADG06579.1"/>
    </source>
</evidence>
<dbReference type="eggNOG" id="COG1073">
    <property type="taxonomic scope" value="Bacteria"/>
</dbReference>